<dbReference type="SUPFAM" id="SSF51182">
    <property type="entry name" value="RmlC-like cupins"/>
    <property type="match status" value="1"/>
</dbReference>
<dbReference type="EMBL" id="QWGE01000005">
    <property type="protein sequence ID" value="RIJ34481.1"/>
    <property type="molecule type" value="Genomic_DNA"/>
</dbReference>
<dbReference type="InterPro" id="IPR011051">
    <property type="entry name" value="RmlC_Cupin_sf"/>
</dbReference>
<dbReference type="PANTHER" id="PTHR43346:SF1">
    <property type="entry name" value="QUERCETIN 2,3-DIOXYGENASE-RELATED"/>
    <property type="match status" value="1"/>
</dbReference>
<dbReference type="Pfam" id="PF07883">
    <property type="entry name" value="Cupin_2"/>
    <property type="match status" value="1"/>
</dbReference>
<evidence type="ECO:0000259" key="1">
    <source>
        <dbReference type="Pfam" id="PF07883"/>
    </source>
</evidence>
<sequence>MAAPSILLIAAATLIGCESKATTSKKQDKSASQLEADRGAKPWALDIEEATVDNTNYRITKWTGNTMQMALMSLKPGEVIDLEIHSGIDQFIRVEQGQAQVMMGKTADKLTFSQNVSDDWAIFIPAGYYHQIENVGKEDLKVYTIYAPAEHLKGTVNKTYHDAQKYHDTKHKH</sequence>
<dbReference type="PANTHER" id="PTHR43346">
    <property type="entry name" value="LIGAND BINDING DOMAIN PROTEIN, PUTATIVE (AFU_ORTHOLOGUE AFUA_6G14370)-RELATED"/>
    <property type="match status" value="1"/>
</dbReference>
<evidence type="ECO:0000313" key="3">
    <source>
        <dbReference type="Proteomes" id="UP000266005"/>
    </source>
</evidence>
<gene>
    <name evidence="2" type="ORF">D1627_15130</name>
</gene>
<dbReference type="RefSeq" id="WP_119433341.1">
    <property type="nucleotide sequence ID" value="NZ_QWGE01000005.1"/>
</dbReference>
<organism evidence="2 3">
    <name type="scientific">Pontibacter oryzae</name>
    <dbReference type="NCBI Taxonomy" id="2304593"/>
    <lineage>
        <taxon>Bacteria</taxon>
        <taxon>Pseudomonadati</taxon>
        <taxon>Bacteroidota</taxon>
        <taxon>Cytophagia</taxon>
        <taxon>Cytophagales</taxon>
        <taxon>Hymenobacteraceae</taxon>
        <taxon>Pontibacter</taxon>
    </lineage>
</organism>
<dbReference type="CDD" id="cd02223">
    <property type="entry name" value="cupin_Bh2720-like"/>
    <property type="match status" value="1"/>
</dbReference>
<reference evidence="3" key="1">
    <citation type="submission" date="2018-08" db="EMBL/GenBank/DDBJ databases">
        <title>Mucilaginibacter sp. MYSH2.</title>
        <authorList>
            <person name="Seo T."/>
        </authorList>
    </citation>
    <scope>NUCLEOTIDE SEQUENCE [LARGE SCALE GENOMIC DNA]</scope>
    <source>
        <strain evidence="3">KIRAN</strain>
    </source>
</reference>
<dbReference type="OrthoDB" id="3231985at2"/>
<comment type="caution">
    <text evidence="2">The sequence shown here is derived from an EMBL/GenBank/DDBJ whole genome shotgun (WGS) entry which is preliminary data.</text>
</comment>
<dbReference type="InterPro" id="IPR014710">
    <property type="entry name" value="RmlC-like_jellyroll"/>
</dbReference>
<protein>
    <submittedName>
        <fullName evidence="2">Cupin domain-containing protein</fullName>
    </submittedName>
</protein>
<proteinExistence type="predicted"/>
<keyword evidence="3" id="KW-1185">Reference proteome</keyword>
<dbReference type="Gene3D" id="2.60.120.10">
    <property type="entry name" value="Jelly Rolls"/>
    <property type="match status" value="1"/>
</dbReference>
<dbReference type="InterPro" id="IPR013096">
    <property type="entry name" value="Cupin_2"/>
</dbReference>
<dbReference type="InterPro" id="IPR052538">
    <property type="entry name" value="Flavonoid_dioxygenase-like"/>
</dbReference>
<dbReference type="Proteomes" id="UP000266005">
    <property type="component" value="Unassembled WGS sequence"/>
</dbReference>
<name>A0A399RUD4_9BACT</name>
<dbReference type="AlphaFoldDB" id="A0A399RUD4"/>
<accession>A0A399RUD4</accession>
<evidence type="ECO:0000313" key="2">
    <source>
        <dbReference type="EMBL" id="RIJ34481.1"/>
    </source>
</evidence>
<feature type="domain" description="Cupin type-2" evidence="1">
    <location>
        <begin position="71"/>
        <end position="146"/>
    </location>
</feature>